<dbReference type="GO" id="GO:0008270">
    <property type="term" value="F:zinc ion binding"/>
    <property type="evidence" value="ECO:0007669"/>
    <property type="project" value="InterPro"/>
</dbReference>
<feature type="domain" description="Zn(2)-C6 fungal-type" evidence="8">
    <location>
        <begin position="19"/>
        <end position="50"/>
    </location>
</feature>
<gene>
    <name evidence="9" type="ORF">BKA67DRAFT_145476</name>
</gene>
<dbReference type="PROSITE" id="PS50048">
    <property type="entry name" value="ZN2_CY6_FUNGAL_2"/>
    <property type="match status" value="1"/>
</dbReference>
<proteinExistence type="predicted"/>
<dbReference type="GO" id="GO:0005634">
    <property type="term" value="C:nucleus"/>
    <property type="evidence" value="ECO:0007669"/>
    <property type="project" value="TreeGrafter"/>
</dbReference>
<evidence type="ECO:0000256" key="1">
    <source>
        <dbReference type="ARBA" id="ARBA00022723"/>
    </source>
</evidence>
<keyword evidence="2" id="KW-0862">Zinc</keyword>
<dbReference type="OrthoDB" id="4337792at2759"/>
<evidence type="ECO:0000256" key="5">
    <source>
        <dbReference type="ARBA" id="ARBA00023163"/>
    </source>
</evidence>
<dbReference type="EMBL" id="JAGPXC010000015">
    <property type="protein sequence ID" value="KAH6638632.1"/>
    <property type="molecule type" value="Genomic_DNA"/>
</dbReference>
<dbReference type="Proteomes" id="UP000758603">
    <property type="component" value="Unassembled WGS sequence"/>
</dbReference>
<dbReference type="GO" id="GO:0000978">
    <property type="term" value="F:RNA polymerase II cis-regulatory region sequence-specific DNA binding"/>
    <property type="evidence" value="ECO:0007669"/>
    <property type="project" value="TreeGrafter"/>
</dbReference>
<dbReference type="InterPro" id="IPR007219">
    <property type="entry name" value="XnlR_reg_dom"/>
</dbReference>
<keyword evidence="1" id="KW-0479">Metal-binding</keyword>
<keyword evidence="3" id="KW-0805">Transcription regulation</keyword>
<dbReference type="CDD" id="cd12148">
    <property type="entry name" value="fungal_TF_MHR"/>
    <property type="match status" value="1"/>
</dbReference>
<dbReference type="SUPFAM" id="SSF57701">
    <property type="entry name" value="Zn2/Cys6 DNA-binding domain"/>
    <property type="match status" value="1"/>
</dbReference>
<evidence type="ECO:0000256" key="4">
    <source>
        <dbReference type="ARBA" id="ARBA00023125"/>
    </source>
</evidence>
<protein>
    <recommendedName>
        <fullName evidence="8">Zn(2)-C6 fungal-type domain-containing protein</fullName>
    </recommendedName>
</protein>
<evidence type="ECO:0000256" key="6">
    <source>
        <dbReference type="ARBA" id="ARBA00023242"/>
    </source>
</evidence>
<dbReference type="PANTHER" id="PTHR31944:SF129">
    <property type="entry name" value="ASPYRIDONES CLUSTER REGULATOR APDR-RELATED"/>
    <property type="match status" value="1"/>
</dbReference>
<feature type="region of interest" description="Disordered" evidence="7">
    <location>
        <begin position="59"/>
        <end position="84"/>
    </location>
</feature>
<sequence length="713" mass="80122">MAEAEVLNNVRRRRRVVKSCEQCRKRKLRCDRELPCRPCKASRQALKCTYDASVSRTSTSPTAQVIGARGARPQPDHVTASVEQDPVVHSLSLATGKAWPSTTSSPHPTPHPHLRTETDKTRMFGQSHWMHAFDQAQLLASIQTHSAYATSLQGEIITLVKDASKTRIKIKNKRSANVVDPVPDLLNTLPTKDLCDQLVENYLRLFEPMFRILHVPSFRTDYQQFWENQQLGTKPFLLKLLMILTIGSIFHPDRAESDSVRTPAHAWVQAVQWWLTGPTEKAAMCMDGVQVFCLMVLARHSNSLGGSTPISTDSLLKLAFSIGLHVDPATFPSLGPFQREMRRRLWATVLEIMVMSSLDSSLPLLISMDDFTSSMASNINDTDIAPKMDTLPELRTETEFTDMSVSLVLQKSLQCRLLVVRKLNNIHPPISYDDTVKLGNELSQHCRDVSRSFQSVFSSDSRASNFHRKFVDSYIRRFLLLISRLYLLQAHRDPRYLFARKTCLECCQIISSHVYSLQLPSPVTDEFLLLAMRGSGLFKGPLGQDIIISLSLEISTQLEEECDSPENPLNKSDPLIQLSRAARRPLVDTLRHIHGQLRHIIALGRPSCKRYIKLSAILAHIDAVESGVEDPRPKIMDAMIESIRVCMELMIQTLDRETTSGVGTPWTEDTNNGWADSWGLLGFDTDFIDPTLALNLPVMMGTNYANDGANGLP</sequence>
<dbReference type="RefSeq" id="XP_045950904.1">
    <property type="nucleotide sequence ID" value="XM_046095084.1"/>
</dbReference>
<keyword evidence="4" id="KW-0238">DNA-binding</keyword>
<dbReference type="SMART" id="SM00066">
    <property type="entry name" value="GAL4"/>
    <property type="match status" value="1"/>
</dbReference>
<evidence type="ECO:0000313" key="9">
    <source>
        <dbReference type="EMBL" id="KAH6638632.1"/>
    </source>
</evidence>
<keyword evidence="6" id="KW-0539">Nucleus</keyword>
<dbReference type="InterPro" id="IPR051430">
    <property type="entry name" value="Fungal_TF_Env_Response"/>
</dbReference>
<dbReference type="CDD" id="cd00067">
    <property type="entry name" value="GAL4"/>
    <property type="match status" value="1"/>
</dbReference>
<evidence type="ECO:0000256" key="3">
    <source>
        <dbReference type="ARBA" id="ARBA00023015"/>
    </source>
</evidence>
<dbReference type="PANTHER" id="PTHR31944">
    <property type="entry name" value="HEME-RESPONSIVE ZINC FINGER TRANSCRIPTION FACTOR HAP1"/>
    <property type="match status" value="1"/>
</dbReference>
<evidence type="ECO:0000256" key="2">
    <source>
        <dbReference type="ARBA" id="ARBA00022833"/>
    </source>
</evidence>
<evidence type="ECO:0000256" key="7">
    <source>
        <dbReference type="SAM" id="MobiDB-lite"/>
    </source>
</evidence>
<dbReference type="Gene3D" id="4.10.240.10">
    <property type="entry name" value="Zn(2)-C6 fungal-type DNA-binding domain"/>
    <property type="match status" value="1"/>
</dbReference>
<name>A0A9P8UB42_9PEZI</name>
<dbReference type="GO" id="GO:0001228">
    <property type="term" value="F:DNA-binding transcription activator activity, RNA polymerase II-specific"/>
    <property type="evidence" value="ECO:0007669"/>
    <property type="project" value="TreeGrafter"/>
</dbReference>
<dbReference type="GeneID" id="70123977"/>
<dbReference type="Pfam" id="PF04082">
    <property type="entry name" value="Fungal_trans"/>
    <property type="match status" value="1"/>
</dbReference>
<keyword evidence="10" id="KW-1185">Reference proteome</keyword>
<evidence type="ECO:0000259" key="8">
    <source>
        <dbReference type="PROSITE" id="PS50048"/>
    </source>
</evidence>
<dbReference type="AlphaFoldDB" id="A0A9P8UB42"/>
<organism evidence="9 10">
    <name type="scientific">Truncatella angustata</name>
    <dbReference type="NCBI Taxonomy" id="152316"/>
    <lineage>
        <taxon>Eukaryota</taxon>
        <taxon>Fungi</taxon>
        <taxon>Dikarya</taxon>
        <taxon>Ascomycota</taxon>
        <taxon>Pezizomycotina</taxon>
        <taxon>Sordariomycetes</taxon>
        <taxon>Xylariomycetidae</taxon>
        <taxon>Amphisphaeriales</taxon>
        <taxon>Sporocadaceae</taxon>
        <taxon>Truncatella</taxon>
    </lineage>
</organism>
<evidence type="ECO:0000313" key="10">
    <source>
        <dbReference type="Proteomes" id="UP000758603"/>
    </source>
</evidence>
<dbReference type="InterPro" id="IPR001138">
    <property type="entry name" value="Zn2Cys6_DnaBD"/>
</dbReference>
<comment type="caution">
    <text evidence="9">The sequence shown here is derived from an EMBL/GenBank/DDBJ whole genome shotgun (WGS) entry which is preliminary data.</text>
</comment>
<keyword evidence="5" id="KW-0804">Transcription</keyword>
<dbReference type="InterPro" id="IPR036864">
    <property type="entry name" value="Zn2-C6_fun-type_DNA-bd_sf"/>
</dbReference>
<dbReference type="Pfam" id="PF00172">
    <property type="entry name" value="Zn_clus"/>
    <property type="match status" value="1"/>
</dbReference>
<reference evidence="9" key="1">
    <citation type="journal article" date="2021" name="Nat. Commun.">
        <title>Genetic determinants of endophytism in the Arabidopsis root mycobiome.</title>
        <authorList>
            <person name="Mesny F."/>
            <person name="Miyauchi S."/>
            <person name="Thiergart T."/>
            <person name="Pickel B."/>
            <person name="Atanasova L."/>
            <person name="Karlsson M."/>
            <person name="Huettel B."/>
            <person name="Barry K.W."/>
            <person name="Haridas S."/>
            <person name="Chen C."/>
            <person name="Bauer D."/>
            <person name="Andreopoulos W."/>
            <person name="Pangilinan J."/>
            <person name="LaButti K."/>
            <person name="Riley R."/>
            <person name="Lipzen A."/>
            <person name="Clum A."/>
            <person name="Drula E."/>
            <person name="Henrissat B."/>
            <person name="Kohler A."/>
            <person name="Grigoriev I.V."/>
            <person name="Martin F.M."/>
            <person name="Hacquard S."/>
        </authorList>
    </citation>
    <scope>NUCLEOTIDE SEQUENCE</scope>
    <source>
        <strain evidence="9">MPI-SDFR-AT-0073</strain>
    </source>
</reference>
<accession>A0A9P8UB42</accession>
<dbReference type="PROSITE" id="PS00463">
    <property type="entry name" value="ZN2_CY6_FUNGAL_1"/>
    <property type="match status" value="1"/>
</dbReference>
<dbReference type="GO" id="GO:0006351">
    <property type="term" value="P:DNA-templated transcription"/>
    <property type="evidence" value="ECO:0007669"/>
    <property type="project" value="InterPro"/>
</dbReference>